<evidence type="ECO:0000256" key="1">
    <source>
        <dbReference type="ARBA" id="ARBA00006432"/>
    </source>
</evidence>
<dbReference type="EMBL" id="NPOA01000010">
    <property type="protein sequence ID" value="PAV28827.1"/>
    <property type="molecule type" value="Genomic_DNA"/>
</dbReference>
<comment type="caution">
    <text evidence="6">The sequence shown here is derived from an EMBL/GenBank/DDBJ whole genome shotgun (WGS) entry which is preliminary data.</text>
</comment>
<evidence type="ECO:0000313" key="6">
    <source>
        <dbReference type="EMBL" id="PAV28827.1"/>
    </source>
</evidence>
<evidence type="ECO:0000256" key="4">
    <source>
        <dbReference type="ARBA" id="ARBA00023098"/>
    </source>
</evidence>
<organism evidence="6 7">
    <name type="scientific">Virgibacillus profundi</name>
    <dbReference type="NCBI Taxonomy" id="2024555"/>
    <lineage>
        <taxon>Bacteria</taxon>
        <taxon>Bacillati</taxon>
        <taxon>Bacillota</taxon>
        <taxon>Bacilli</taxon>
        <taxon>Bacillales</taxon>
        <taxon>Bacillaceae</taxon>
        <taxon>Virgibacillus</taxon>
    </lineage>
</organism>
<dbReference type="Pfam" id="PF13193">
    <property type="entry name" value="AMP-binding_C"/>
    <property type="match status" value="1"/>
</dbReference>
<reference evidence="6 7" key="1">
    <citation type="submission" date="2017-08" db="EMBL/GenBank/DDBJ databases">
        <title>Virgibacillus indicus sp. nov. and Virgibacillus profoundi sp. nov, two moderately halophilic bacteria isolated from marine sediment by using the Microfluidic Streak Plate.</title>
        <authorList>
            <person name="Xu B."/>
            <person name="Hu B."/>
            <person name="Wang J."/>
            <person name="Zhu Y."/>
            <person name="Huang L."/>
            <person name="Du W."/>
            <person name="Huang Y."/>
        </authorList>
    </citation>
    <scope>NUCLEOTIDE SEQUENCE [LARGE SCALE GENOMIC DNA]</scope>
    <source>
        <strain evidence="6 7">IO3-P3-H5</strain>
    </source>
</reference>
<dbReference type="SUPFAM" id="SSF56801">
    <property type="entry name" value="Acetyl-CoA synthetase-like"/>
    <property type="match status" value="1"/>
</dbReference>
<evidence type="ECO:0000313" key="7">
    <source>
        <dbReference type="Proteomes" id="UP000218887"/>
    </source>
</evidence>
<feature type="domain" description="AMP-binding enzyme C-terminal" evidence="5">
    <location>
        <begin position="104"/>
        <end position="178"/>
    </location>
</feature>
<protein>
    <recommendedName>
        <fullName evidence="5">AMP-binding enzyme C-terminal domain-containing protein</fullName>
    </recommendedName>
</protein>
<evidence type="ECO:0000256" key="3">
    <source>
        <dbReference type="ARBA" id="ARBA00022832"/>
    </source>
</evidence>
<comment type="similarity">
    <text evidence="1">Belongs to the ATP-dependent AMP-binding enzyme family.</text>
</comment>
<dbReference type="InterPro" id="IPR045851">
    <property type="entry name" value="AMP-bd_C_sf"/>
</dbReference>
<evidence type="ECO:0000259" key="5">
    <source>
        <dbReference type="Pfam" id="PF13193"/>
    </source>
</evidence>
<dbReference type="AlphaFoldDB" id="A0A2A2IB18"/>
<proteinExistence type="inferred from homology"/>
<dbReference type="Proteomes" id="UP000218887">
    <property type="component" value="Unassembled WGS sequence"/>
</dbReference>
<dbReference type="InterPro" id="IPR025110">
    <property type="entry name" value="AMP-bd_C"/>
</dbReference>
<dbReference type="OrthoDB" id="9803968at2"/>
<keyword evidence="2" id="KW-0436">Ligase</keyword>
<gene>
    <name evidence="6" type="ORF">CIL05_14470</name>
</gene>
<accession>A0A2A2IB18</accession>
<dbReference type="GO" id="GO:0016874">
    <property type="term" value="F:ligase activity"/>
    <property type="evidence" value="ECO:0007669"/>
    <property type="project" value="UniProtKB-KW"/>
</dbReference>
<dbReference type="Gene3D" id="3.30.300.30">
    <property type="match status" value="1"/>
</dbReference>
<name>A0A2A2IB18_9BACI</name>
<dbReference type="InterPro" id="IPR042099">
    <property type="entry name" value="ANL_N_sf"/>
</dbReference>
<keyword evidence="4" id="KW-0443">Lipid metabolism</keyword>
<sequence>MCYNFHNIKYPKVIFKIKGGMIMSNTEVRIVNEQGEDVAQNGIEIGEIIVKGDGVANNEEVTNRSVKDGWMHTGDMGTIDESGSIKVVDQKNNDNRKGISTADIEIELSKHPAVQEIAAILTPHKELGETSHAVVVLHDGNEVSEQDLLDYSMEKLPSANIPNTITFVDELPKTISGKILKIQLREMV</sequence>
<keyword evidence="7" id="KW-1185">Reference proteome</keyword>
<dbReference type="PANTHER" id="PTHR43859">
    <property type="entry name" value="ACYL-ACTIVATING ENZYME"/>
    <property type="match status" value="1"/>
</dbReference>
<dbReference type="PANTHER" id="PTHR43859:SF4">
    <property type="entry name" value="BUTANOATE--COA LIGASE AAE1-RELATED"/>
    <property type="match status" value="1"/>
</dbReference>
<dbReference type="Gene3D" id="3.40.50.12780">
    <property type="entry name" value="N-terminal domain of ligase-like"/>
    <property type="match status" value="1"/>
</dbReference>
<keyword evidence="3" id="KW-0276">Fatty acid metabolism</keyword>
<dbReference type="GO" id="GO:0006631">
    <property type="term" value="P:fatty acid metabolic process"/>
    <property type="evidence" value="ECO:0007669"/>
    <property type="project" value="UniProtKB-KW"/>
</dbReference>
<evidence type="ECO:0000256" key="2">
    <source>
        <dbReference type="ARBA" id="ARBA00022598"/>
    </source>
</evidence>